<evidence type="ECO:0000256" key="1">
    <source>
        <dbReference type="SAM" id="Coils"/>
    </source>
</evidence>
<keyword evidence="2" id="KW-1133">Transmembrane helix</keyword>
<keyword evidence="2" id="KW-0812">Transmembrane</keyword>
<evidence type="ECO:0000313" key="3">
    <source>
        <dbReference type="EMBL" id="MFD0963249.1"/>
    </source>
</evidence>
<keyword evidence="1" id="KW-0175">Coiled coil</keyword>
<dbReference type="Proteomes" id="UP001596997">
    <property type="component" value="Unassembled WGS sequence"/>
</dbReference>
<name>A0ABW3I061_9FLAO</name>
<keyword evidence="4" id="KW-1185">Reference proteome</keyword>
<dbReference type="RefSeq" id="WP_377713766.1">
    <property type="nucleotide sequence ID" value="NZ_JBHTJM010000005.1"/>
</dbReference>
<protein>
    <recommendedName>
        <fullName evidence="5">Chromosome segregation protein SMC</fullName>
    </recommendedName>
</protein>
<organism evidence="3 4">
    <name type="scientific">Pseudofulvibacter geojedonensis</name>
    <dbReference type="NCBI Taxonomy" id="1123758"/>
    <lineage>
        <taxon>Bacteria</taxon>
        <taxon>Pseudomonadati</taxon>
        <taxon>Bacteroidota</taxon>
        <taxon>Flavobacteriia</taxon>
        <taxon>Flavobacteriales</taxon>
        <taxon>Flavobacteriaceae</taxon>
        <taxon>Pseudofulvibacter</taxon>
    </lineage>
</organism>
<evidence type="ECO:0008006" key="5">
    <source>
        <dbReference type="Google" id="ProtNLM"/>
    </source>
</evidence>
<evidence type="ECO:0000256" key="2">
    <source>
        <dbReference type="SAM" id="Phobius"/>
    </source>
</evidence>
<evidence type="ECO:0000313" key="4">
    <source>
        <dbReference type="Proteomes" id="UP001596997"/>
    </source>
</evidence>
<comment type="caution">
    <text evidence="3">The sequence shown here is derived from an EMBL/GenBank/DDBJ whole genome shotgun (WGS) entry which is preliminary data.</text>
</comment>
<dbReference type="EMBL" id="JBHTJM010000005">
    <property type="protein sequence ID" value="MFD0963249.1"/>
    <property type="molecule type" value="Genomic_DNA"/>
</dbReference>
<feature type="coiled-coil region" evidence="1">
    <location>
        <begin position="67"/>
        <end position="163"/>
    </location>
</feature>
<sequence length="295" mass="34115">MNIKKRIILSRITIAILSLLLGGFVFYNFNTVQERKEEKRYFENEKKLFLNELNDITARYDSSRIENTLKIEEISTYKEKIKSLERKVLSSESSIKNLIAYRKELDFLKEERNRLFKIADSLKIENDSLIEERGIVENQLKVQKNLSNKLAKENNQYAEVIKKASKLQISNLNASGIRVRTTGSLSETQRAIRVERIKLSFTIGANLFAKKGDKDIYIQILDPKNNIIGDRKTIEFKSGLNLLYSDKETISYKNETLNTSILVNKEKTKTLLPGNYFISIFLEDQKLGSTSLLLK</sequence>
<accession>A0ABW3I061</accession>
<proteinExistence type="predicted"/>
<feature type="transmembrane region" description="Helical" evidence="2">
    <location>
        <begin position="12"/>
        <end position="29"/>
    </location>
</feature>
<gene>
    <name evidence="3" type="ORF">ACFQ1O_04415</name>
</gene>
<reference evidence="4" key="1">
    <citation type="journal article" date="2019" name="Int. J. Syst. Evol. Microbiol.">
        <title>The Global Catalogue of Microorganisms (GCM) 10K type strain sequencing project: providing services to taxonomists for standard genome sequencing and annotation.</title>
        <authorList>
            <consortium name="The Broad Institute Genomics Platform"/>
            <consortium name="The Broad Institute Genome Sequencing Center for Infectious Disease"/>
            <person name="Wu L."/>
            <person name="Ma J."/>
        </authorList>
    </citation>
    <scope>NUCLEOTIDE SEQUENCE [LARGE SCALE GENOMIC DNA]</scope>
    <source>
        <strain evidence="4">CCUG 62114</strain>
    </source>
</reference>
<keyword evidence="2" id="KW-0472">Membrane</keyword>